<evidence type="ECO:0008006" key="4">
    <source>
        <dbReference type="Google" id="ProtNLM"/>
    </source>
</evidence>
<name>A0A1H4EGT7_XYLRU</name>
<gene>
    <name evidence="2" type="ORF">SAMN05216462_2815</name>
</gene>
<protein>
    <recommendedName>
        <fullName evidence="4">Lipoprotein</fullName>
    </recommendedName>
</protein>
<feature type="chain" id="PRO_5010252813" description="Lipoprotein" evidence="1">
    <location>
        <begin position="22"/>
        <end position="348"/>
    </location>
</feature>
<dbReference type="AlphaFoldDB" id="A0A1H4EGT7"/>
<dbReference type="RefSeq" id="WP_074762040.1">
    <property type="nucleotide sequence ID" value="NZ_FNRF01000005.1"/>
</dbReference>
<keyword evidence="1" id="KW-0732">Signal</keyword>
<organism evidence="2 3">
    <name type="scientific">Xylanibacter ruminicola</name>
    <name type="common">Prevotella ruminicola</name>
    <dbReference type="NCBI Taxonomy" id="839"/>
    <lineage>
        <taxon>Bacteria</taxon>
        <taxon>Pseudomonadati</taxon>
        <taxon>Bacteroidota</taxon>
        <taxon>Bacteroidia</taxon>
        <taxon>Bacteroidales</taxon>
        <taxon>Prevotellaceae</taxon>
        <taxon>Xylanibacter</taxon>
    </lineage>
</organism>
<evidence type="ECO:0000313" key="3">
    <source>
        <dbReference type="Proteomes" id="UP000182257"/>
    </source>
</evidence>
<evidence type="ECO:0000313" key="2">
    <source>
        <dbReference type="EMBL" id="SEA84223.1"/>
    </source>
</evidence>
<dbReference type="Proteomes" id="UP000182257">
    <property type="component" value="Unassembled WGS sequence"/>
</dbReference>
<proteinExistence type="predicted"/>
<accession>A0A1H4EGT7</accession>
<evidence type="ECO:0000256" key="1">
    <source>
        <dbReference type="SAM" id="SignalP"/>
    </source>
</evidence>
<dbReference type="EMBL" id="FNRF01000005">
    <property type="protein sequence ID" value="SEA84223.1"/>
    <property type="molecule type" value="Genomic_DNA"/>
</dbReference>
<feature type="signal peptide" evidence="1">
    <location>
        <begin position="1"/>
        <end position="21"/>
    </location>
</feature>
<sequence length="348" mass="38232">MMKKIIFALLAGILVCQPADAQFLKKIFKKKAKTEKKAKKSADGIDDAAQIAMADIATLTDNTNNRNAFMGIPLGIKASLFERQLLEKEFTERALEGKHTAKSYIYDGQVYGAKCTVTLAVSDETDRVYAVDVTEDTIYPSLKEVKARFAKVKAELVKVYGRGFVDNQGEAYTIQTQLGTVSLHYERGSLTSSYTFGFALDDAKAYQMAYNEMDDKEYETAPRTIASGLASACNHTDLVGLGVLLYQNRTLKGVQSVLSSYDYTVGKATAKVLPASFKMDGYQATASLARRKQAITAITLTATDDAEALCKDLKTYGFTSTDQKNWRQGKMTAIVTTNTQGQVVLTFK</sequence>
<reference evidence="2 3" key="1">
    <citation type="submission" date="2016-10" db="EMBL/GenBank/DDBJ databases">
        <authorList>
            <person name="de Groot N.N."/>
        </authorList>
    </citation>
    <scope>NUCLEOTIDE SEQUENCE [LARGE SCALE GENOMIC DNA]</scope>
    <source>
        <strain evidence="2 3">D31d</strain>
    </source>
</reference>
<dbReference type="OrthoDB" id="1064271at2"/>